<dbReference type="InterPro" id="IPR002893">
    <property type="entry name" value="Znf_MYND"/>
</dbReference>
<protein>
    <recommendedName>
        <fullName evidence="5">MYND-type domain-containing protein</fullName>
    </recommendedName>
</protein>
<evidence type="ECO:0000256" key="1">
    <source>
        <dbReference type="ARBA" id="ARBA00022723"/>
    </source>
</evidence>
<evidence type="ECO:0000313" key="6">
    <source>
        <dbReference type="EMBL" id="TRM60842.1"/>
    </source>
</evidence>
<dbReference type="Proteomes" id="UP000320762">
    <property type="component" value="Unassembled WGS sequence"/>
</dbReference>
<keyword evidence="1" id="KW-0479">Metal-binding</keyword>
<name>A0A550C7R7_9AGAR</name>
<dbReference type="EMBL" id="VDMD01000020">
    <property type="protein sequence ID" value="TRM60842.1"/>
    <property type="molecule type" value="Genomic_DNA"/>
</dbReference>
<dbReference type="AlphaFoldDB" id="A0A550C7R7"/>
<organism evidence="6 7">
    <name type="scientific">Schizophyllum amplum</name>
    <dbReference type="NCBI Taxonomy" id="97359"/>
    <lineage>
        <taxon>Eukaryota</taxon>
        <taxon>Fungi</taxon>
        <taxon>Dikarya</taxon>
        <taxon>Basidiomycota</taxon>
        <taxon>Agaricomycotina</taxon>
        <taxon>Agaricomycetes</taxon>
        <taxon>Agaricomycetidae</taxon>
        <taxon>Agaricales</taxon>
        <taxon>Schizophyllaceae</taxon>
        <taxon>Schizophyllum</taxon>
    </lineage>
</organism>
<evidence type="ECO:0000256" key="4">
    <source>
        <dbReference type="PROSITE-ProRule" id="PRU00134"/>
    </source>
</evidence>
<dbReference type="SUPFAM" id="SSF144232">
    <property type="entry name" value="HIT/MYND zinc finger-like"/>
    <property type="match status" value="1"/>
</dbReference>
<keyword evidence="2 4" id="KW-0863">Zinc-finger</keyword>
<dbReference type="GO" id="GO:0008270">
    <property type="term" value="F:zinc ion binding"/>
    <property type="evidence" value="ECO:0007669"/>
    <property type="project" value="UniProtKB-KW"/>
</dbReference>
<comment type="caution">
    <text evidence="6">The sequence shown here is derived from an EMBL/GenBank/DDBJ whole genome shotgun (WGS) entry which is preliminary data.</text>
</comment>
<dbReference type="PROSITE" id="PS50865">
    <property type="entry name" value="ZF_MYND_2"/>
    <property type="match status" value="1"/>
</dbReference>
<feature type="domain" description="MYND-type" evidence="5">
    <location>
        <begin position="221"/>
        <end position="260"/>
    </location>
</feature>
<evidence type="ECO:0000313" key="7">
    <source>
        <dbReference type="Proteomes" id="UP000320762"/>
    </source>
</evidence>
<sequence length="330" mass="37064">MLNILAGRDTNPPAEDRALFVRELCRLTADTRSLYRVTAQQTSFLSRLTIDPRLLADTWSRHFGLLTDLVYLPEIRQSRLKIPRKAIVAVMSAGRRLCAGDFKSRETAGDAVGLVGTMCYVARTNHTLMHAVKAGLFDLLCELDDMLDRRTIAQIVPLFCSCLLTAKVMHAFSQRYAFPLAVGGPRRPSPTWRDIAETFNLYHVLYIRSFQEKSWRCSMPCWNVQGPHHDMVRICPCGAHAYCSGSCQRMHWNAGHRRECSYASFDGPCGLQGAVSLSDIIYISNIVQEYVSLARAEMAQRLEPLFEQASDTEQAIIRLNLTEVSACAAV</sequence>
<evidence type="ECO:0000256" key="3">
    <source>
        <dbReference type="ARBA" id="ARBA00022833"/>
    </source>
</evidence>
<reference evidence="6 7" key="1">
    <citation type="journal article" date="2019" name="New Phytol.">
        <title>Comparative genomics reveals unique wood-decay strategies and fruiting body development in the Schizophyllaceae.</title>
        <authorList>
            <person name="Almasi E."/>
            <person name="Sahu N."/>
            <person name="Krizsan K."/>
            <person name="Balint B."/>
            <person name="Kovacs G.M."/>
            <person name="Kiss B."/>
            <person name="Cseklye J."/>
            <person name="Drula E."/>
            <person name="Henrissat B."/>
            <person name="Nagy I."/>
            <person name="Chovatia M."/>
            <person name="Adam C."/>
            <person name="LaButti K."/>
            <person name="Lipzen A."/>
            <person name="Riley R."/>
            <person name="Grigoriev I.V."/>
            <person name="Nagy L.G."/>
        </authorList>
    </citation>
    <scope>NUCLEOTIDE SEQUENCE [LARGE SCALE GENOMIC DNA]</scope>
    <source>
        <strain evidence="6 7">NL-1724</strain>
    </source>
</reference>
<proteinExistence type="predicted"/>
<gene>
    <name evidence="6" type="ORF">BD626DRAFT_504056</name>
</gene>
<keyword evidence="3" id="KW-0862">Zinc</keyword>
<keyword evidence="7" id="KW-1185">Reference proteome</keyword>
<evidence type="ECO:0000259" key="5">
    <source>
        <dbReference type="PROSITE" id="PS50865"/>
    </source>
</evidence>
<evidence type="ECO:0000256" key="2">
    <source>
        <dbReference type="ARBA" id="ARBA00022771"/>
    </source>
</evidence>
<accession>A0A550C7R7</accession>